<evidence type="ECO:0000256" key="2">
    <source>
        <dbReference type="ARBA" id="ARBA00004613"/>
    </source>
</evidence>
<proteinExistence type="inferred from homology"/>
<dbReference type="Pfam" id="PF00014">
    <property type="entry name" value="Kunitz_BPTI"/>
    <property type="match status" value="1"/>
</dbReference>
<evidence type="ECO:0000256" key="6">
    <source>
        <dbReference type="ARBA" id="ARBA00022737"/>
    </source>
</evidence>
<protein>
    <submittedName>
        <fullName evidence="14">Thyroglobulin-like</fullName>
    </submittedName>
</protein>
<dbReference type="Proteomes" id="UP000515163">
    <property type="component" value="Unplaced"/>
</dbReference>
<dbReference type="GO" id="GO:0042151">
    <property type="term" value="C:nematocyst"/>
    <property type="evidence" value="ECO:0007669"/>
    <property type="project" value="UniProtKB-SubCell"/>
</dbReference>
<dbReference type="InParanoid" id="A0A6P8ICG6"/>
<reference evidence="14" key="1">
    <citation type="submission" date="2025-08" db="UniProtKB">
        <authorList>
            <consortium name="RefSeq"/>
        </authorList>
    </citation>
    <scope>IDENTIFICATION</scope>
    <source>
        <tissue evidence="14">Tentacle</tissue>
    </source>
</reference>
<accession>A0A6P8ICG6</accession>
<dbReference type="PANTHER" id="PTHR12352:SF3">
    <property type="entry name" value="NIDOGEN-2"/>
    <property type="match status" value="1"/>
</dbReference>
<evidence type="ECO:0000313" key="14">
    <source>
        <dbReference type="RefSeq" id="XP_031563407.1"/>
    </source>
</evidence>
<keyword evidence="4" id="KW-0964">Secreted</keyword>
<dbReference type="SUPFAM" id="SSF57610">
    <property type="entry name" value="Thyroglobulin type-1 domain"/>
    <property type="match status" value="5"/>
</dbReference>
<feature type="domain" description="BPTI/Kunitz inhibitor" evidence="11">
    <location>
        <begin position="242"/>
        <end position="292"/>
    </location>
</feature>
<dbReference type="KEGG" id="aten:116298956"/>
<evidence type="ECO:0000256" key="3">
    <source>
        <dbReference type="ARBA" id="ARBA00007226"/>
    </source>
</evidence>
<dbReference type="AlphaFoldDB" id="A0A6P8ICG6"/>
<evidence type="ECO:0000256" key="9">
    <source>
        <dbReference type="ARBA" id="ARBA00023331"/>
    </source>
</evidence>
<dbReference type="GO" id="GO:0004867">
    <property type="term" value="F:serine-type endopeptidase inhibitor activity"/>
    <property type="evidence" value="ECO:0007669"/>
    <property type="project" value="UniProtKB-KW"/>
</dbReference>
<evidence type="ECO:0000256" key="10">
    <source>
        <dbReference type="PROSITE-ProRule" id="PRU00500"/>
    </source>
</evidence>
<dbReference type="Pfam" id="PF00086">
    <property type="entry name" value="Thyroglobulin_1"/>
    <property type="match status" value="5"/>
</dbReference>
<dbReference type="RefSeq" id="XP_031563407.1">
    <property type="nucleotide sequence ID" value="XM_031707547.1"/>
</dbReference>
<feature type="domain" description="Thyroglobulin type-1" evidence="12">
    <location>
        <begin position="36"/>
        <end position="107"/>
    </location>
</feature>
<dbReference type="GO" id="GO:0005615">
    <property type="term" value="C:extracellular space"/>
    <property type="evidence" value="ECO:0007669"/>
    <property type="project" value="TreeGrafter"/>
</dbReference>
<dbReference type="SMART" id="SM00131">
    <property type="entry name" value="KU"/>
    <property type="match status" value="1"/>
</dbReference>
<dbReference type="OrthoDB" id="5986200at2759"/>
<dbReference type="CDD" id="cd00191">
    <property type="entry name" value="TY"/>
    <property type="match status" value="4"/>
</dbReference>
<evidence type="ECO:0000256" key="8">
    <source>
        <dbReference type="ARBA" id="ARBA00023157"/>
    </source>
</evidence>
<keyword evidence="7" id="KW-0722">Serine protease inhibitor</keyword>
<keyword evidence="13" id="KW-1185">Reference proteome</keyword>
<keyword evidence="8 10" id="KW-1015">Disulfide bond</keyword>
<dbReference type="SMART" id="SM00211">
    <property type="entry name" value="TY"/>
    <property type="match status" value="5"/>
</dbReference>
<name>A0A6P8ICG6_ACTTE</name>
<comment type="caution">
    <text evidence="10">Lacks conserved residue(s) required for the propagation of feature annotation.</text>
</comment>
<feature type="domain" description="Thyroglobulin type-1" evidence="12">
    <location>
        <begin position="110"/>
        <end position="170"/>
    </location>
</feature>
<comment type="subcellular location">
    <subcellularLocation>
        <location evidence="1">Nematocyst</location>
    </subcellularLocation>
    <subcellularLocation>
        <location evidence="2">Secreted</location>
    </subcellularLocation>
</comment>
<dbReference type="GeneID" id="116298956"/>
<organism evidence="13 14">
    <name type="scientific">Actinia tenebrosa</name>
    <name type="common">Australian red waratah sea anemone</name>
    <dbReference type="NCBI Taxonomy" id="6105"/>
    <lineage>
        <taxon>Eukaryota</taxon>
        <taxon>Metazoa</taxon>
        <taxon>Cnidaria</taxon>
        <taxon>Anthozoa</taxon>
        <taxon>Hexacorallia</taxon>
        <taxon>Actiniaria</taxon>
        <taxon>Actiniidae</taxon>
        <taxon>Actinia</taxon>
    </lineage>
</organism>
<keyword evidence="5" id="KW-0646">Protease inhibitor</keyword>
<dbReference type="FunFam" id="4.10.410.10:FF:000004">
    <property type="entry name" value="Tissue factor pathway inhibitor"/>
    <property type="match status" value="1"/>
</dbReference>
<keyword evidence="9" id="KW-0166">Nematocyst</keyword>
<feature type="domain" description="Thyroglobulin type-1" evidence="12">
    <location>
        <begin position="175"/>
        <end position="233"/>
    </location>
</feature>
<dbReference type="PROSITE" id="PS00280">
    <property type="entry name" value="BPTI_KUNITZ_1"/>
    <property type="match status" value="1"/>
</dbReference>
<dbReference type="SUPFAM" id="SSF57362">
    <property type="entry name" value="BPTI-like"/>
    <property type="match status" value="1"/>
</dbReference>
<dbReference type="Gene3D" id="4.10.410.10">
    <property type="entry name" value="Pancreatic trypsin inhibitor Kunitz domain"/>
    <property type="match status" value="1"/>
</dbReference>
<dbReference type="InterPro" id="IPR051950">
    <property type="entry name" value="Dev_reg/Prot_inhib"/>
</dbReference>
<dbReference type="PROSITE" id="PS51162">
    <property type="entry name" value="THYROGLOBULIN_1_2"/>
    <property type="match status" value="5"/>
</dbReference>
<dbReference type="Gene3D" id="4.10.800.10">
    <property type="entry name" value="Thyroglobulin type-1"/>
    <property type="match status" value="5"/>
</dbReference>
<evidence type="ECO:0000256" key="1">
    <source>
        <dbReference type="ARBA" id="ARBA00004532"/>
    </source>
</evidence>
<dbReference type="InterPro" id="IPR000716">
    <property type="entry name" value="Thyroglobulin_1"/>
</dbReference>
<evidence type="ECO:0000259" key="12">
    <source>
        <dbReference type="PROSITE" id="PS51162"/>
    </source>
</evidence>
<evidence type="ECO:0000256" key="7">
    <source>
        <dbReference type="ARBA" id="ARBA00022900"/>
    </source>
</evidence>
<feature type="domain" description="Thyroglobulin type-1" evidence="12">
    <location>
        <begin position="1"/>
        <end position="30"/>
    </location>
</feature>
<dbReference type="InterPro" id="IPR020901">
    <property type="entry name" value="Prtase_inh_Kunz-CS"/>
</dbReference>
<dbReference type="PANTHER" id="PTHR12352">
    <property type="entry name" value="SECRETED MODULAR CALCIUM-BINDING PROTEIN"/>
    <property type="match status" value="1"/>
</dbReference>
<evidence type="ECO:0000259" key="11">
    <source>
        <dbReference type="PROSITE" id="PS50279"/>
    </source>
</evidence>
<dbReference type="InterPro" id="IPR036857">
    <property type="entry name" value="Thyroglobulin_1_sf"/>
</dbReference>
<dbReference type="PRINTS" id="PR00759">
    <property type="entry name" value="BASICPTASE"/>
</dbReference>
<dbReference type="PROSITE" id="PS00484">
    <property type="entry name" value="THYROGLOBULIN_1_1"/>
    <property type="match status" value="1"/>
</dbReference>
<dbReference type="PROSITE" id="PS50279">
    <property type="entry name" value="BPTI_KUNITZ_2"/>
    <property type="match status" value="1"/>
</dbReference>
<keyword evidence="6" id="KW-0677">Repeat</keyword>
<feature type="disulfide bond" evidence="10">
    <location>
        <begin position="330"/>
        <end position="337"/>
    </location>
</feature>
<dbReference type="CDD" id="cd00109">
    <property type="entry name" value="Kunitz-type"/>
    <property type="match status" value="1"/>
</dbReference>
<gene>
    <name evidence="14" type="primary">LOC116298956</name>
</gene>
<sequence length="374" mass="42146">MESIGECWCVDQYGYELPRTRTSSSNKPNCTLLAWLTPCQIQRRQAMGNDGTPVVGLFVPECKPSGAYEPVQCHTDPVSTEKTCWCVNSHGIEVEDSRRRPGIRPFCGEKSLCEEIRKESNAKNLTDKPLFQCQKNGRFSPVQCSHGMCWCVNEYGNEFYDTVTMEPRNCSGLGLTQCQVLHNKAIAQGSSLISRCEVDGSYSPMQCNVGQCWCVDRYNREVLGTRRTGMADCRSKEDNEICKMPFVRGPCEAMLRRWYFNSATNACSVFLYGGCAGNENKFVSYQECQQQCRGTPLTKCQQEKLEFRFDLSTHNPDCNDHDGSYKPLQCHLVTKECWCVNSDGIKLEGYRSTNGTNPICPNNNGKSIEIQGLK</sequence>
<evidence type="ECO:0000313" key="13">
    <source>
        <dbReference type="Proteomes" id="UP000515163"/>
    </source>
</evidence>
<comment type="similarity">
    <text evidence="3">Belongs to the venom Kunitz-type family. Sea anemone type 2 potassium channel toxin subfamily.</text>
</comment>
<evidence type="ECO:0000256" key="5">
    <source>
        <dbReference type="ARBA" id="ARBA00022690"/>
    </source>
</evidence>
<dbReference type="InterPro" id="IPR002223">
    <property type="entry name" value="Kunitz_BPTI"/>
</dbReference>
<feature type="domain" description="Thyroglobulin type-1" evidence="12">
    <location>
        <begin position="297"/>
        <end position="360"/>
    </location>
</feature>
<dbReference type="InterPro" id="IPR036880">
    <property type="entry name" value="Kunitz_BPTI_sf"/>
</dbReference>
<evidence type="ECO:0000256" key="4">
    <source>
        <dbReference type="ARBA" id="ARBA00022525"/>
    </source>
</evidence>